<dbReference type="InterPro" id="IPR041238">
    <property type="entry name" value="Rap1a"/>
</dbReference>
<evidence type="ECO:0000259" key="2">
    <source>
        <dbReference type="Pfam" id="PF18602"/>
    </source>
</evidence>
<feature type="chain" id="PRO_5045608229" evidence="1">
    <location>
        <begin position="28"/>
        <end position="131"/>
    </location>
</feature>
<feature type="domain" description="Rap1a immunity protein" evidence="2">
    <location>
        <begin position="37"/>
        <end position="130"/>
    </location>
</feature>
<name>A0ABU5EG50_9PROT</name>
<dbReference type="Proteomes" id="UP001279642">
    <property type="component" value="Unassembled WGS sequence"/>
</dbReference>
<keyword evidence="4" id="KW-1185">Reference proteome</keyword>
<evidence type="ECO:0000313" key="4">
    <source>
        <dbReference type="Proteomes" id="UP001279642"/>
    </source>
</evidence>
<protein>
    <submittedName>
        <fullName evidence="3">Rap1a/Tai family immunity protein</fullName>
    </submittedName>
</protein>
<organism evidence="3 4">
    <name type="scientific">Dongia soli</name>
    <dbReference type="NCBI Taxonomy" id="600628"/>
    <lineage>
        <taxon>Bacteria</taxon>
        <taxon>Pseudomonadati</taxon>
        <taxon>Pseudomonadota</taxon>
        <taxon>Alphaproteobacteria</taxon>
        <taxon>Rhodospirillales</taxon>
        <taxon>Dongiaceae</taxon>
        <taxon>Dongia</taxon>
    </lineage>
</organism>
<sequence>MAYRQVSIAVTAFLLMAAAPVGKIAQAATAEQFQVRTTADYVAVCTTSPNDDTYQAAIAFCHGFAVGAYQYYAAVAEVSSQDRYVCLPDPPPSRVTALTEFVTWVKGNPQYMQDRPVDSIFHFLKTRYPCS</sequence>
<dbReference type="Pfam" id="PF18602">
    <property type="entry name" value="Rap1a"/>
    <property type="match status" value="1"/>
</dbReference>
<evidence type="ECO:0000313" key="3">
    <source>
        <dbReference type="EMBL" id="MDY0884571.1"/>
    </source>
</evidence>
<gene>
    <name evidence="3" type="ORF">SMD27_17135</name>
</gene>
<keyword evidence="1" id="KW-0732">Signal</keyword>
<comment type="caution">
    <text evidence="3">The sequence shown here is derived from an EMBL/GenBank/DDBJ whole genome shotgun (WGS) entry which is preliminary data.</text>
</comment>
<dbReference type="RefSeq" id="WP_320509644.1">
    <property type="nucleotide sequence ID" value="NZ_JAXCLW010000005.1"/>
</dbReference>
<reference evidence="3 4" key="1">
    <citation type="journal article" date="2016" name="Antonie Van Leeuwenhoek">
        <title>Dongia soli sp. nov., isolated from soil from Dokdo, Korea.</title>
        <authorList>
            <person name="Kim D.U."/>
            <person name="Lee H."/>
            <person name="Kim H."/>
            <person name="Kim S.G."/>
            <person name="Ka J.O."/>
        </authorList>
    </citation>
    <scope>NUCLEOTIDE SEQUENCE [LARGE SCALE GENOMIC DNA]</scope>
    <source>
        <strain evidence="3 4">D78</strain>
    </source>
</reference>
<feature type="signal peptide" evidence="1">
    <location>
        <begin position="1"/>
        <end position="27"/>
    </location>
</feature>
<evidence type="ECO:0000256" key="1">
    <source>
        <dbReference type="SAM" id="SignalP"/>
    </source>
</evidence>
<accession>A0ABU5EG50</accession>
<dbReference type="EMBL" id="JAXCLW010000005">
    <property type="protein sequence ID" value="MDY0884571.1"/>
    <property type="molecule type" value="Genomic_DNA"/>
</dbReference>
<proteinExistence type="predicted"/>